<dbReference type="EMBL" id="VLKZ01000009">
    <property type="protein sequence ID" value="TWI54473.1"/>
    <property type="molecule type" value="Genomic_DNA"/>
</dbReference>
<feature type="transmembrane region" description="Helical" evidence="13">
    <location>
        <begin position="286"/>
        <end position="307"/>
    </location>
</feature>
<gene>
    <name evidence="14" type="ORF">IQ10_03025</name>
</gene>
<keyword evidence="7" id="KW-1003">Cell membrane</keyword>
<dbReference type="PIRSF" id="PIRSF006603">
    <property type="entry name" value="DinF"/>
    <property type="match status" value="1"/>
</dbReference>
<evidence type="ECO:0000256" key="8">
    <source>
        <dbReference type="ARBA" id="ARBA00022692"/>
    </source>
</evidence>
<evidence type="ECO:0000256" key="5">
    <source>
        <dbReference type="ARBA" id="ARBA00022448"/>
    </source>
</evidence>
<feature type="transmembrane region" description="Helical" evidence="13">
    <location>
        <begin position="351"/>
        <end position="370"/>
    </location>
</feature>
<accession>A0A562QCN5</accession>
<organism evidence="14 15">
    <name type="scientific">Halalkalibacter nanhaiisediminis</name>
    <dbReference type="NCBI Taxonomy" id="688079"/>
    <lineage>
        <taxon>Bacteria</taxon>
        <taxon>Bacillati</taxon>
        <taxon>Bacillota</taxon>
        <taxon>Bacilli</taxon>
        <taxon>Bacillales</taxon>
        <taxon>Bacillaceae</taxon>
        <taxon>Halalkalibacter</taxon>
    </lineage>
</organism>
<proteinExistence type="inferred from homology"/>
<keyword evidence="9 13" id="KW-1133">Transmembrane helix</keyword>
<dbReference type="GO" id="GO:0005886">
    <property type="term" value="C:plasma membrane"/>
    <property type="evidence" value="ECO:0007669"/>
    <property type="project" value="UniProtKB-SubCell"/>
</dbReference>
<dbReference type="GO" id="GO:0042910">
    <property type="term" value="F:xenobiotic transmembrane transporter activity"/>
    <property type="evidence" value="ECO:0007669"/>
    <property type="project" value="InterPro"/>
</dbReference>
<feature type="transmembrane region" description="Helical" evidence="13">
    <location>
        <begin position="129"/>
        <end position="150"/>
    </location>
</feature>
<comment type="similarity">
    <text evidence="3">Belongs to the multi antimicrobial extrusion (MATE) (TC 2.A.66.1) family.</text>
</comment>
<feature type="transmembrane region" description="Helical" evidence="13">
    <location>
        <begin position="418"/>
        <end position="440"/>
    </location>
</feature>
<feature type="transmembrane region" description="Helical" evidence="13">
    <location>
        <begin position="319"/>
        <end position="339"/>
    </location>
</feature>
<name>A0A562QCN5_9BACI</name>
<feature type="transmembrane region" description="Helical" evidence="13">
    <location>
        <begin position="391"/>
        <end position="412"/>
    </location>
</feature>
<feature type="transmembrane region" description="Helical" evidence="13">
    <location>
        <begin position="12"/>
        <end position="34"/>
    </location>
</feature>
<feature type="transmembrane region" description="Helical" evidence="13">
    <location>
        <begin position="54"/>
        <end position="75"/>
    </location>
</feature>
<comment type="function">
    <text evidence="1">Multidrug efflux pump.</text>
</comment>
<protein>
    <recommendedName>
        <fullName evidence="4">Probable multidrug resistance protein NorM</fullName>
    </recommendedName>
    <alternativeName>
        <fullName evidence="12">Multidrug-efflux transporter</fullName>
    </alternativeName>
</protein>
<evidence type="ECO:0000256" key="3">
    <source>
        <dbReference type="ARBA" id="ARBA00010199"/>
    </source>
</evidence>
<dbReference type="InterPro" id="IPR050222">
    <property type="entry name" value="MATE_MdtK"/>
</dbReference>
<evidence type="ECO:0000256" key="9">
    <source>
        <dbReference type="ARBA" id="ARBA00022989"/>
    </source>
</evidence>
<evidence type="ECO:0000256" key="7">
    <source>
        <dbReference type="ARBA" id="ARBA00022475"/>
    </source>
</evidence>
<keyword evidence="10" id="KW-0406">Ion transport</keyword>
<dbReference type="RefSeq" id="WP_144451265.1">
    <property type="nucleotide sequence ID" value="NZ_VLKZ01000009.1"/>
</dbReference>
<dbReference type="CDD" id="cd13131">
    <property type="entry name" value="MATE_NorM_like"/>
    <property type="match status" value="1"/>
</dbReference>
<dbReference type="AlphaFoldDB" id="A0A562QCN5"/>
<dbReference type="OrthoDB" id="9780160at2"/>
<comment type="caution">
    <text evidence="14">The sequence shown here is derived from an EMBL/GenBank/DDBJ whole genome shotgun (WGS) entry which is preliminary data.</text>
</comment>
<keyword evidence="6" id="KW-0050">Antiport</keyword>
<dbReference type="Proteomes" id="UP000315711">
    <property type="component" value="Unassembled WGS sequence"/>
</dbReference>
<dbReference type="NCBIfam" id="TIGR00797">
    <property type="entry name" value="matE"/>
    <property type="match status" value="1"/>
</dbReference>
<dbReference type="GO" id="GO:0006811">
    <property type="term" value="P:monoatomic ion transport"/>
    <property type="evidence" value="ECO:0007669"/>
    <property type="project" value="UniProtKB-KW"/>
</dbReference>
<feature type="transmembrane region" description="Helical" evidence="13">
    <location>
        <begin position="95"/>
        <end position="117"/>
    </location>
</feature>
<evidence type="ECO:0000256" key="2">
    <source>
        <dbReference type="ARBA" id="ARBA00004651"/>
    </source>
</evidence>
<feature type="transmembrane region" description="Helical" evidence="13">
    <location>
        <begin position="241"/>
        <end position="266"/>
    </location>
</feature>
<dbReference type="Pfam" id="PF01554">
    <property type="entry name" value="MatE"/>
    <property type="match status" value="2"/>
</dbReference>
<evidence type="ECO:0000256" key="6">
    <source>
        <dbReference type="ARBA" id="ARBA00022449"/>
    </source>
</evidence>
<dbReference type="PANTHER" id="PTHR43298:SF2">
    <property type="entry name" value="FMN_FAD EXPORTER YEEO-RELATED"/>
    <property type="match status" value="1"/>
</dbReference>
<sequence length="454" mass="50284">MKLTHTLQEKVRLFLVMMMPILVTQLGLYAMNFFDTTMSGQAGAEDLAGVAIGSSLWVPIYTGLSGVLLALTPILSQSIGAGRREDVPFSVQQGAYLSVVMSFVIIVIGAFVLNPILSLMSLEAEVERIAFHYLVGLGFGILPLFMHTALRCFIDSLGQTKVTMIITLLALPINIFFNYVLIFGAFGFPRLGGIGAGYASAITYWLIFFITIYYVVRVQPFAEYRIFTTFFKISFSKWKEILLLGLPIGFTIFFETSIFAAVTLLMSTFDTATIAAHQAAINFASFLYMLPLSMAFTLTIVVGYEVGAKRIKDAKQYSYLGMTIAIMMGLVAGLIIFVLREPVSRLYTVDPVVAMLIQHFLIYSIFFQLSDAIATPIQGILRGHKDVNIPFILALISFWFIGLPTGYILANYTEFGPFGYWIGLITGLAVGATALLWRLYVIQKRVERGQVVPS</sequence>
<evidence type="ECO:0000256" key="4">
    <source>
        <dbReference type="ARBA" id="ARBA00020268"/>
    </source>
</evidence>
<keyword evidence="8 13" id="KW-0812">Transmembrane</keyword>
<dbReference type="InterPro" id="IPR048279">
    <property type="entry name" value="MdtK-like"/>
</dbReference>
<evidence type="ECO:0000256" key="11">
    <source>
        <dbReference type="ARBA" id="ARBA00023136"/>
    </source>
</evidence>
<evidence type="ECO:0000256" key="1">
    <source>
        <dbReference type="ARBA" id="ARBA00003408"/>
    </source>
</evidence>
<feature type="transmembrane region" description="Helical" evidence="13">
    <location>
        <begin position="194"/>
        <end position="216"/>
    </location>
</feature>
<dbReference type="InterPro" id="IPR002528">
    <property type="entry name" value="MATE_fam"/>
</dbReference>
<keyword evidence="5" id="KW-0813">Transport</keyword>
<evidence type="ECO:0000313" key="14">
    <source>
        <dbReference type="EMBL" id="TWI54473.1"/>
    </source>
</evidence>
<keyword evidence="15" id="KW-1185">Reference proteome</keyword>
<keyword evidence="11 13" id="KW-0472">Membrane</keyword>
<dbReference type="GO" id="GO:0015297">
    <property type="term" value="F:antiporter activity"/>
    <property type="evidence" value="ECO:0007669"/>
    <property type="project" value="UniProtKB-KW"/>
</dbReference>
<dbReference type="PANTHER" id="PTHR43298">
    <property type="entry name" value="MULTIDRUG RESISTANCE PROTEIN NORM-RELATED"/>
    <property type="match status" value="1"/>
</dbReference>
<feature type="transmembrane region" description="Helical" evidence="13">
    <location>
        <begin position="162"/>
        <end position="188"/>
    </location>
</feature>
<evidence type="ECO:0000256" key="12">
    <source>
        <dbReference type="ARBA" id="ARBA00031636"/>
    </source>
</evidence>
<evidence type="ECO:0000313" key="15">
    <source>
        <dbReference type="Proteomes" id="UP000315711"/>
    </source>
</evidence>
<evidence type="ECO:0000256" key="10">
    <source>
        <dbReference type="ARBA" id="ARBA00023065"/>
    </source>
</evidence>
<evidence type="ECO:0000256" key="13">
    <source>
        <dbReference type="SAM" id="Phobius"/>
    </source>
</evidence>
<comment type="subcellular location">
    <subcellularLocation>
        <location evidence="2">Cell membrane</location>
        <topology evidence="2">Multi-pass membrane protein</topology>
    </subcellularLocation>
</comment>
<reference evidence="14 15" key="1">
    <citation type="journal article" date="2015" name="Stand. Genomic Sci.">
        <title>Genomic Encyclopedia of Bacterial and Archaeal Type Strains, Phase III: the genomes of soil and plant-associated and newly described type strains.</title>
        <authorList>
            <person name="Whitman W.B."/>
            <person name="Woyke T."/>
            <person name="Klenk H.P."/>
            <person name="Zhou Y."/>
            <person name="Lilburn T.G."/>
            <person name="Beck B.J."/>
            <person name="De Vos P."/>
            <person name="Vandamme P."/>
            <person name="Eisen J.A."/>
            <person name="Garrity G."/>
            <person name="Hugenholtz P."/>
            <person name="Kyrpides N.C."/>
        </authorList>
    </citation>
    <scope>NUCLEOTIDE SEQUENCE [LARGE SCALE GENOMIC DNA]</scope>
    <source>
        <strain evidence="14 15">CGMCC 1.10116</strain>
    </source>
</reference>